<dbReference type="OrthoDB" id="9790331at2"/>
<reference evidence="3 4" key="1">
    <citation type="journal article" date="2013" name="Antonie Van Leeuwenhoek">
        <title>Paracoccus zhejiangensis sp. nov., isolated from activated sludge in wastewater-treatment system.</title>
        <authorList>
            <person name="Wu Z.G."/>
            <person name="Zhang D.F."/>
            <person name="Liu Y.L."/>
            <person name="Wang F."/>
            <person name="Jiang X."/>
            <person name="Li C."/>
            <person name="Li S.P."/>
            <person name="Hong Q."/>
            <person name="Li W.J."/>
        </authorList>
    </citation>
    <scope>NUCLEOTIDE SEQUENCE [LARGE SCALE GENOMIC DNA]</scope>
    <source>
        <strain evidence="3 4">J6</strain>
    </source>
</reference>
<organism evidence="3 4">
    <name type="scientific">Paracoccus zhejiangensis</name>
    <dbReference type="NCBI Taxonomy" id="1077935"/>
    <lineage>
        <taxon>Bacteria</taxon>
        <taxon>Pseudomonadati</taxon>
        <taxon>Pseudomonadota</taxon>
        <taxon>Alphaproteobacteria</taxon>
        <taxon>Rhodobacterales</taxon>
        <taxon>Paracoccaceae</taxon>
        <taxon>Paracoccus</taxon>
    </lineage>
</organism>
<dbReference type="EMBL" id="CP025430">
    <property type="protein sequence ID" value="AUH66380.1"/>
    <property type="molecule type" value="Genomic_DNA"/>
</dbReference>
<dbReference type="AlphaFoldDB" id="A0A2H5F4A1"/>
<dbReference type="SUPFAM" id="SSF50475">
    <property type="entry name" value="FMN-binding split barrel"/>
    <property type="match status" value="1"/>
</dbReference>
<protein>
    <submittedName>
        <fullName evidence="3">Pyridoxamine 5'-phosphate oxidase</fullName>
    </submittedName>
</protein>
<accession>A0A2H5F4A1</accession>
<dbReference type="KEGG" id="pzh:CX676_14495"/>
<dbReference type="PANTHER" id="PTHR42815:SF2">
    <property type="entry name" value="FAD-BINDING, PUTATIVE (AFU_ORTHOLOGUE AFUA_6G07600)-RELATED"/>
    <property type="match status" value="1"/>
</dbReference>
<keyword evidence="1" id="KW-0175">Coiled coil</keyword>
<evidence type="ECO:0000259" key="2">
    <source>
        <dbReference type="Pfam" id="PF01243"/>
    </source>
</evidence>
<proteinExistence type="predicted"/>
<dbReference type="InterPro" id="IPR012349">
    <property type="entry name" value="Split_barrel_FMN-bd"/>
</dbReference>
<dbReference type="Proteomes" id="UP000234530">
    <property type="component" value="Chromosome"/>
</dbReference>
<evidence type="ECO:0000313" key="3">
    <source>
        <dbReference type="EMBL" id="AUH66380.1"/>
    </source>
</evidence>
<evidence type="ECO:0000256" key="1">
    <source>
        <dbReference type="SAM" id="Coils"/>
    </source>
</evidence>
<dbReference type="InterPro" id="IPR011576">
    <property type="entry name" value="Pyridox_Oxase_N"/>
</dbReference>
<evidence type="ECO:0000313" key="4">
    <source>
        <dbReference type="Proteomes" id="UP000234530"/>
    </source>
</evidence>
<name>A0A2H5F4A1_9RHOB</name>
<dbReference type="Gene3D" id="2.30.110.10">
    <property type="entry name" value="Electron Transport, Fmn-binding Protein, Chain A"/>
    <property type="match status" value="1"/>
</dbReference>
<sequence length="212" mass="23812">MSDFDRSPDCLAFSPAVQAAQTRLGSRRLFEAAQWPIDISPELESFIAAQRSVFLATASAEGRPYVQHRGGPPGFIRLLDSRTLAMADLRGNRQYISLGNLPENDRVELFLIDYMRRQRVKIWGRGRMVEDDPALVARLLPEGGRADRALVIAVEAWDVNCSQHIPQRFEAEDVARALAAREARIAELEREVAVLQQQLAVREVCGDDLWEG</sequence>
<dbReference type="PANTHER" id="PTHR42815">
    <property type="entry name" value="FAD-BINDING, PUTATIVE (AFU_ORTHOLOGUE AFUA_6G07600)-RELATED"/>
    <property type="match status" value="1"/>
</dbReference>
<feature type="domain" description="Pyridoxamine 5'-phosphate oxidase N-terminal" evidence="2">
    <location>
        <begin position="40"/>
        <end position="157"/>
    </location>
</feature>
<dbReference type="Pfam" id="PF01243">
    <property type="entry name" value="PNPOx_N"/>
    <property type="match status" value="1"/>
</dbReference>
<gene>
    <name evidence="3" type="ORF">CX676_14495</name>
</gene>
<dbReference type="RefSeq" id="WP_101754357.1">
    <property type="nucleotide sequence ID" value="NZ_CP025430.1"/>
</dbReference>
<keyword evidence="4" id="KW-1185">Reference proteome</keyword>
<feature type="coiled-coil region" evidence="1">
    <location>
        <begin position="171"/>
        <end position="198"/>
    </location>
</feature>